<keyword evidence="1" id="KW-0732">Signal</keyword>
<gene>
    <name evidence="2" type="ORF">PF006_g27577</name>
</gene>
<evidence type="ECO:0000256" key="1">
    <source>
        <dbReference type="SAM" id="SignalP"/>
    </source>
</evidence>
<protein>
    <recommendedName>
        <fullName evidence="4">Secreted protein</fullName>
    </recommendedName>
</protein>
<dbReference type="AlphaFoldDB" id="A0A6A3QM51"/>
<organism evidence="2 3">
    <name type="scientific">Phytophthora fragariae</name>
    <dbReference type="NCBI Taxonomy" id="53985"/>
    <lineage>
        <taxon>Eukaryota</taxon>
        <taxon>Sar</taxon>
        <taxon>Stramenopiles</taxon>
        <taxon>Oomycota</taxon>
        <taxon>Peronosporomycetes</taxon>
        <taxon>Peronosporales</taxon>
        <taxon>Peronosporaceae</taxon>
        <taxon>Phytophthora</taxon>
    </lineage>
</organism>
<comment type="caution">
    <text evidence="2">The sequence shown here is derived from an EMBL/GenBank/DDBJ whole genome shotgun (WGS) entry which is preliminary data.</text>
</comment>
<feature type="chain" id="PRO_5025634728" description="Secreted protein" evidence="1">
    <location>
        <begin position="19"/>
        <end position="119"/>
    </location>
</feature>
<evidence type="ECO:0000313" key="3">
    <source>
        <dbReference type="Proteomes" id="UP000440732"/>
    </source>
</evidence>
<feature type="signal peptide" evidence="1">
    <location>
        <begin position="1"/>
        <end position="18"/>
    </location>
</feature>
<evidence type="ECO:0008006" key="4">
    <source>
        <dbReference type="Google" id="ProtNLM"/>
    </source>
</evidence>
<proteinExistence type="predicted"/>
<name>A0A6A3QM51_9STRA</name>
<accession>A0A6A3QM51</accession>
<dbReference type="Proteomes" id="UP000440732">
    <property type="component" value="Unassembled WGS sequence"/>
</dbReference>
<reference evidence="2 3" key="1">
    <citation type="submission" date="2018-08" db="EMBL/GenBank/DDBJ databases">
        <title>Genomic investigation of the strawberry pathogen Phytophthora fragariae indicates pathogenicity is determined by transcriptional variation in three key races.</title>
        <authorList>
            <person name="Adams T.M."/>
            <person name="Armitage A.D."/>
            <person name="Sobczyk M.K."/>
            <person name="Bates H.J."/>
            <person name="Dunwell J.M."/>
            <person name="Nellist C.F."/>
            <person name="Harrison R.J."/>
        </authorList>
    </citation>
    <scope>NUCLEOTIDE SEQUENCE [LARGE SCALE GENOMIC DNA]</scope>
    <source>
        <strain evidence="2 3">NOV-5</strain>
    </source>
</reference>
<evidence type="ECO:0000313" key="2">
    <source>
        <dbReference type="EMBL" id="KAE9079155.1"/>
    </source>
</evidence>
<dbReference type="EMBL" id="QXGA01003803">
    <property type="protein sequence ID" value="KAE9079155.1"/>
    <property type="molecule type" value="Genomic_DNA"/>
</dbReference>
<sequence length="119" mass="12779">MSWSSHSWWALILRHRSAWYSSGPIGSPCSGCSRVRLRVTATMILAAVDNGADSGPGRMPVGVSTGTPSWREASWVFSSTITSGFTSFSRILDTCTRCFSSSGSSVCQDVPNANVLEVR</sequence>